<evidence type="ECO:0000313" key="3">
    <source>
        <dbReference type="EMBL" id="BAE99487.1"/>
    </source>
</evidence>
<name>Q0WTR1_ARATH</name>
<dbReference type="EMBL" id="AK227486">
    <property type="protein sequence ID" value="BAE99487.1"/>
    <property type="molecule type" value="mRNA"/>
</dbReference>
<feature type="chain" id="PRO_5004179171" evidence="1">
    <location>
        <begin position="26"/>
        <end position="199"/>
    </location>
</feature>
<dbReference type="AlphaFoldDB" id="Q0WTR1"/>
<dbReference type="InterPro" id="IPR045285">
    <property type="entry name" value="At5g19230-like"/>
</dbReference>
<keyword evidence="1" id="KW-0732">Signal</keyword>
<dbReference type="Pfam" id="PF25884">
    <property type="entry name" value="At5g19230"/>
    <property type="match status" value="1"/>
</dbReference>
<protein>
    <submittedName>
        <fullName evidence="3">Uncharacterized protein At5g19240</fullName>
    </submittedName>
</protein>
<dbReference type="PhylomeDB" id="Q0WTR1"/>
<organism evidence="3">
    <name type="scientific">Arabidopsis thaliana</name>
    <name type="common">Mouse-ear cress</name>
    <dbReference type="NCBI Taxonomy" id="3702"/>
    <lineage>
        <taxon>Eukaryota</taxon>
        <taxon>Viridiplantae</taxon>
        <taxon>Streptophyta</taxon>
        <taxon>Embryophyta</taxon>
        <taxon>Tracheophyta</taxon>
        <taxon>Spermatophyta</taxon>
        <taxon>Magnoliopsida</taxon>
        <taxon>eudicotyledons</taxon>
        <taxon>Gunneridae</taxon>
        <taxon>Pentapetalae</taxon>
        <taxon>rosids</taxon>
        <taxon>malvids</taxon>
        <taxon>Brassicales</taxon>
        <taxon>Brassicaceae</taxon>
        <taxon>Camelineae</taxon>
        <taxon>Arabidopsis</taxon>
    </lineage>
</organism>
<accession>Q0WTR1</accession>
<sequence>MAISKLHLVLFLLSVLLSLHRPVLSNTDGENLLFTVFNQYRESVNLTNLKKNKNAECLADEVVDQLQNQPCTNTTGSASVPGTDPGIPNFPNLLAKCRLNTNVTRDGLILQVCAPKHHSTPDLSSFANVLTKNLNDSKFTGAGVGIDSDGIWLVTVLTTNTPGGSYSNSGAFAFGVNGLVSSSLMFLHVLSHNSLSLFS</sequence>
<dbReference type="PANTHER" id="PTHR33976">
    <property type="entry name" value="OS07G0645000 PROTEIN"/>
    <property type="match status" value="1"/>
</dbReference>
<evidence type="ECO:0000259" key="2">
    <source>
        <dbReference type="Pfam" id="PF25884"/>
    </source>
</evidence>
<dbReference type="InterPro" id="IPR059083">
    <property type="entry name" value="At5g19230_dom"/>
</dbReference>
<dbReference type="PANTHER" id="PTHR33976:SF9">
    <property type="entry name" value="GPI-ANCHORED PROTEIN"/>
    <property type="match status" value="1"/>
</dbReference>
<feature type="signal peptide" evidence="1">
    <location>
        <begin position="1"/>
        <end position="25"/>
    </location>
</feature>
<gene>
    <name evidence="3" type="ordered locus">At5g19240</name>
</gene>
<evidence type="ECO:0000256" key="1">
    <source>
        <dbReference type="SAM" id="SignalP"/>
    </source>
</evidence>
<proteinExistence type="evidence at transcript level"/>
<feature type="domain" description="Uncharacterized GPI-anchored protein At5g19230-like" evidence="2">
    <location>
        <begin position="30"/>
        <end position="157"/>
    </location>
</feature>
<reference evidence="3" key="1">
    <citation type="submission" date="2006-07" db="EMBL/GenBank/DDBJ databases">
        <title>Large-scale analysis of RIKEN Arabidopsis full-length (RAFL) cDNAs.</title>
        <authorList>
            <person name="Totoki Y."/>
            <person name="Seki M."/>
            <person name="Ishida J."/>
            <person name="Nakajima M."/>
            <person name="Enju A."/>
            <person name="Morosawa T."/>
            <person name="Kamiya A."/>
            <person name="Narusaka M."/>
            <person name="Shin-i T."/>
            <person name="Nakagawa M."/>
            <person name="Sakamoto N."/>
            <person name="Oishi K."/>
            <person name="Kohara Y."/>
            <person name="Kobayashi M."/>
            <person name="Toyoda A."/>
            <person name="Sakaki Y."/>
            <person name="Sakurai T."/>
            <person name="Iida K."/>
            <person name="Akiyama K."/>
            <person name="Satou M."/>
            <person name="Toyoda T."/>
            <person name="Konagaya A."/>
            <person name="Carninci P."/>
            <person name="Kawai J."/>
            <person name="Hayashizaki Y."/>
            <person name="Shinozaki K."/>
        </authorList>
    </citation>
    <scope>NUCLEOTIDE SEQUENCE</scope>
</reference>
<dbReference type="ExpressionAtlas" id="Q0WTR1">
    <property type="expression patterns" value="baseline and differential"/>
</dbReference>